<dbReference type="AlphaFoldDB" id="A0AAU9JKA8"/>
<evidence type="ECO:0000313" key="2">
    <source>
        <dbReference type="Proteomes" id="UP001162131"/>
    </source>
</evidence>
<name>A0AAU9JKA8_9CILI</name>
<organism evidence="1 2">
    <name type="scientific">Blepharisma stoltei</name>
    <dbReference type="NCBI Taxonomy" id="1481888"/>
    <lineage>
        <taxon>Eukaryota</taxon>
        <taxon>Sar</taxon>
        <taxon>Alveolata</taxon>
        <taxon>Ciliophora</taxon>
        <taxon>Postciliodesmatophora</taxon>
        <taxon>Heterotrichea</taxon>
        <taxon>Heterotrichida</taxon>
        <taxon>Blepharismidae</taxon>
        <taxon>Blepharisma</taxon>
    </lineage>
</organism>
<reference evidence="1" key="1">
    <citation type="submission" date="2021-09" db="EMBL/GenBank/DDBJ databases">
        <authorList>
            <consortium name="AG Swart"/>
            <person name="Singh M."/>
            <person name="Singh A."/>
            <person name="Seah K."/>
            <person name="Emmerich C."/>
        </authorList>
    </citation>
    <scope>NUCLEOTIDE SEQUENCE</scope>
    <source>
        <strain evidence="1">ATCC30299</strain>
    </source>
</reference>
<accession>A0AAU9JKA8</accession>
<evidence type="ECO:0000313" key="1">
    <source>
        <dbReference type="EMBL" id="CAG9327325.1"/>
    </source>
</evidence>
<keyword evidence="2" id="KW-1185">Reference proteome</keyword>
<comment type="caution">
    <text evidence="1">The sequence shown here is derived from an EMBL/GenBank/DDBJ whole genome shotgun (WGS) entry which is preliminary data.</text>
</comment>
<gene>
    <name evidence="1" type="ORF">BSTOLATCC_MIC43364</name>
</gene>
<protein>
    <submittedName>
        <fullName evidence="1">Uncharacterized protein</fullName>
    </submittedName>
</protein>
<dbReference type="Proteomes" id="UP001162131">
    <property type="component" value="Unassembled WGS sequence"/>
</dbReference>
<proteinExistence type="predicted"/>
<dbReference type="EMBL" id="CAJZBQ010000043">
    <property type="protein sequence ID" value="CAG9327325.1"/>
    <property type="molecule type" value="Genomic_DNA"/>
</dbReference>
<sequence>MILFFKTNHQNANIYIAIVLFNINYMQNTNLILQAKNILGFEYNPEDPGLQGSLFERIIKEYPDLPDGKQSLRIDLSRYLVLLYSQFTIRCEPELSQAEQFQCLRFLARVNERIEYGNFEMNYNERLFRYKTSQSFPGVRDASPAIAYMATLHEKLIRQLFKVNIRELDDDDYFNRQVDAVLSTENK</sequence>